<evidence type="ECO:0000256" key="6">
    <source>
        <dbReference type="ARBA" id="ARBA00022989"/>
    </source>
</evidence>
<keyword evidence="13" id="KW-1185">Reference proteome</keyword>
<feature type="transmembrane region" description="Helical" evidence="9">
    <location>
        <begin position="19"/>
        <end position="39"/>
    </location>
</feature>
<evidence type="ECO:0000313" key="13">
    <source>
        <dbReference type="Proteomes" id="UP001055804"/>
    </source>
</evidence>
<dbReference type="EMBL" id="JAMZFT010000002">
    <property type="protein sequence ID" value="MCP1336279.1"/>
    <property type="molecule type" value="Genomic_DNA"/>
</dbReference>
<gene>
    <name evidence="12" type="ORF">NJQ99_07670</name>
</gene>
<sequence>MADHADHGMMMHDGGNSRALSVSAWLTGVYFVVEFGIGLYTGSVAVMSDAFHTFSAVGGVLVAIVAARIARRPADEMKTFGWYRAEIAGALVNGGFLLVMALVVIVMGAMRLRHPIDLPTAPMLIAAAGGLVTEVVSLALLYRRQGSDLNLKGAFWHIVQTFVGSLLIIVTAVVIALTDFLLIDPLLGIAFGLVLLWASWGILRDALHLLMEGTPPGVSLSDIVSALRELPGVADVHHVHAWGLTSGKHVFSAHLRTAGKDDPQKTLAKAHRMLKTRYGFFFVTLQVETACLDESGAEAIDVVLPGAPGQPTAR</sequence>
<keyword evidence="5" id="KW-0864">Zinc transport</keyword>
<dbReference type="RefSeq" id="WP_269332245.1">
    <property type="nucleotide sequence ID" value="NZ_JAMZFT010000002.1"/>
</dbReference>
<dbReference type="InterPro" id="IPR027470">
    <property type="entry name" value="Cation_efflux_CTD"/>
</dbReference>
<evidence type="ECO:0000256" key="3">
    <source>
        <dbReference type="ARBA" id="ARBA00022448"/>
    </source>
</evidence>
<dbReference type="PANTHER" id="PTHR11562">
    <property type="entry name" value="CATION EFFLUX PROTEIN/ ZINC TRANSPORTER"/>
    <property type="match status" value="1"/>
</dbReference>
<evidence type="ECO:0000256" key="2">
    <source>
        <dbReference type="ARBA" id="ARBA00008873"/>
    </source>
</evidence>
<comment type="subcellular location">
    <subcellularLocation>
        <location evidence="1">Membrane</location>
        <topology evidence="1">Multi-pass membrane protein</topology>
    </subcellularLocation>
</comment>
<dbReference type="Pfam" id="PF16916">
    <property type="entry name" value="ZT_dimer"/>
    <property type="match status" value="1"/>
</dbReference>
<name>A0A9J6PI84_9PROT</name>
<feature type="transmembrane region" description="Helical" evidence="9">
    <location>
        <begin position="90"/>
        <end position="110"/>
    </location>
</feature>
<keyword evidence="4 9" id="KW-0812">Transmembrane</keyword>
<comment type="caution">
    <text evidence="12">The sequence shown here is derived from an EMBL/GenBank/DDBJ whole genome shotgun (WGS) entry which is preliminary data.</text>
</comment>
<dbReference type="PANTHER" id="PTHR11562:SF17">
    <property type="entry name" value="RE54080P-RELATED"/>
    <property type="match status" value="1"/>
</dbReference>
<dbReference type="InterPro" id="IPR050681">
    <property type="entry name" value="CDF/SLC30A"/>
</dbReference>
<feature type="transmembrane region" description="Helical" evidence="9">
    <location>
        <begin position="183"/>
        <end position="203"/>
    </location>
</feature>
<dbReference type="GO" id="GO:0005886">
    <property type="term" value="C:plasma membrane"/>
    <property type="evidence" value="ECO:0007669"/>
    <property type="project" value="TreeGrafter"/>
</dbReference>
<evidence type="ECO:0000256" key="8">
    <source>
        <dbReference type="ARBA" id="ARBA00023136"/>
    </source>
</evidence>
<feature type="transmembrane region" description="Helical" evidence="9">
    <location>
        <begin position="154"/>
        <end position="177"/>
    </location>
</feature>
<reference evidence="12" key="1">
    <citation type="submission" date="2022-06" db="EMBL/GenBank/DDBJ databases">
        <title>Isolation and Genomics of Futiania mangrovii gen. nov., sp. nov., a Rare and Metabolically-versatile member in the Class Alphaproteobacteria.</title>
        <authorList>
            <person name="Liu L."/>
            <person name="Huang W.-C."/>
            <person name="Pan J."/>
            <person name="Li J."/>
            <person name="Huang Y."/>
            <person name="Du H."/>
            <person name="Liu Y."/>
            <person name="Li M."/>
        </authorList>
    </citation>
    <scope>NUCLEOTIDE SEQUENCE</scope>
    <source>
        <strain evidence="12">FT118</strain>
    </source>
</reference>
<keyword evidence="8 9" id="KW-0472">Membrane</keyword>
<comment type="similarity">
    <text evidence="2">Belongs to the cation diffusion facilitator (CDF) transporter (TC 2.A.4) family. SLC30A subfamily.</text>
</comment>
<evidence type="ECO:0000313" key="12">
    <source>
        <dbReference type="EMBL" id="MCP1336279.1"/>
    </source>
</evidence>
<dbReference type="SUPFAM" id="SSF161111">
    <property type="entry name" value="Cation efflux protein transmembrane domain-like"/>
    <property type="match status" value="1"/>
</dbReference>
<evidence type="ECO:0000256" key="5">
    <source>
        <dbReference type="ARBA" id="ARBA00022906"/>
    </source>
</evidence>
<feature type="transmembrane region" description="Helical" evidence="9">
    <location>
        <begin position="51"/>
        <end position="70"/>
    </location>
</feature>
<dbReference type="Pfam" id="PF01545">
    <property type="entry name" value="Cation_efflux"/>
    <property type="match status" value="1"/>
</dbReference>
<dbReference type="Gene3D" id="1.20.1510.10">
    <property type="entry name" value="Cation efflux protein transmembrane domain"/>
    <property type="match status" value="1"/>
</dbReference>
<dbReference type="InterPro" id="IPR036837">
    <property type="entry name" value="Cation_efflux_CTD_sf"/>
</dbReference>
<feature type="transmembrane region" description="Helical" evidence="9">
    <location>
        <begin position="122"/>
        <end position="142"/>
    </location>
</feature>
<keyword evidence="7" id="KW-0406">Ion transport</keyword>
<dbReference type="Proteomes" id="UP001055804">
    <property type="component" value="Unassembled WGS sequence"/>
</dbReference>
<evidence type="ECO:0000259" key="11">
    <source>
        <dbReference type="Pfam" id="PF16916"/>
    </source>
</evidence>
<evidence type="ECO:0000259" key="10">
    <source>
        <dbReference type="Pfam" id="PF01545"/>
    </source>
</evidence>
<evidence type="ECO:0000256" key="1">
    <source>
        <dbReference type="ARBA" id="ARBA00004141"/>
    </source>
</evidence>
<protein>
    <submittedName>
        <fullName evidence="12">Cation diffusion facilitator family transporter</fullName>
    </submittedName>
</protein>
<accession>A0A9J6PI84</accession>
<organism evidence="12 13">
    <name type="scientific">Futiania mangrovi</name>
    <dbReference type="NCBI Taxonomy" id="2959716"/>
    <lineage>
        <taxon>Bacteria</taxon>
        <taxon>Pseudomonadati</taxon>
        <taxon>Pseudomonadota</taxon>
        <taxon>Alphaproteobacteria</taxon>
        <taxon>Futianiales</taxon>
        <taxon>Futianiaceae</taxon>
        <taxon>Futiania</taxon>
    </lineage>
</organism>
<dbReference type="InterPro" id="IPR027469">
    <property type="entry name" value="Cation_efflux_TMD_sf"/>
</dbReference>
<evidence type="ECO:0000256" key="7">
    <source>
        <dbReference type="ARBA" id="ARBA00023065"/>
    </source>
</evidence>
<dbReference type="NCBIfam" id="TIGR01297">
    <property type="entry name" value="CDF"/>
    <property type="match status" value="1"/>
</dbReference>
<keyword evidence="6 9" id="KW-1133">Transmembrane helix</keyword>
<feature type="domain" description="Cation efflux protein transmembrane" evidence="10">
    <location>
        <begin position="22"/>
        <end position="211"/>
    </location>
</feature>
<feature type="domain" description="Cation efflux protein cytoplasmic" evidence="11">
    <location>
        <begin position="215"/>
        <end position="289"/>
    </location>
</feature>
<dbReference type="InterPro" id="IPR058533">
    <property type="entry name" value="Cation_efflux_TM"/>
</dbReference>
<keyword evidence="5" id="KW-0862">Zinc</keyword>
<dbReference type="GO" id="GO:0005385">
    <property type="term" value="F:zinc ion transmembrane transporter activity"/>
    <property type="evidence" value="ECO:0007669"/>
    <property type="project" value="TreeGrafter"/>
</dbReference>
<dbReference type="InterPro" id="IPR002524">
    <property type="entry name" value="Cation_efflux"/>
</dbReference>
<evidence type="ECO:0000256" key="9">
    <source>
        <dbReference type="SAM" id="Phobius"/>
    </source>
</evidence>
<keyword evidence="3" id="KW-0813">Transport</keyword>
<proteinExistence type="inferred from homology"/>
<dbReference type="SUPFAM" id="SSF160240">
    <property type="entry name" value="Cation efflux protein cytoplasmic domain-like"/>
    <property type="match status" value="1"/>
</dbReference>
<dbReference type="AlphaFoldDB" id="A0A9J6PI84"/>
<evidence type="ECO:0000256" key="4">
    <source>
        <dbReference type="ARBA" id="ARBA00022692"/>
    </source>
</evidence>